<dbReference type="EMBL" id="SWND01000005">
    <property type="protein sequence ID" value="NFF01969.1"/>
    <property type="molecule type" value="Genomic_DNA"/>
</dbReference>
<dbReference type="Proteomes" id="UP000472521">
    <property type="component" value="Unassembled WGS sequence"/>
</dbReference>
<evidence type="ECO:0000313" key="2">
    <source>
        <dbReference type="Proteomes" id="UP000472521"/>
    </source>
</evidence>
<dbReference type="SUPFAM" id="SSF52540">
    <property type="entry name" value="P-loop containing nucleoside triphosphate hydrolases"/>
    <property type="match status" value="1"/>
</dbReference>
<protein>
    <recommendedName>
        <fullName evidence="3">Rad50/SbcC-type AAA domain-containing protein</fullName>
    </recommendedName>
</protein>
<evidence type="ECO:0008006" key="3">
    <source>
        <dbReference type="Google" id="ProtNLM"/>
    </source>
</evidence>
<evidence type="ECO:0000313" key="1">
    <source>
        <dbReference type="EMBL" id="NFF01969.1"/>
    </source>
</evidence>
<dbReference type="InterPro" id="IPR027417">
    <property type="entry name" value="P-loop_NTPase"/>
</dbReference>
<name>A0A6B4H3C0_CLOBO</name>
<dbReference type="AlphaFoldDB" id="A0A6B4H3C0"/>
<gene>
    <name evidence="1" type="ORF">FCV25_09330</name>
</gene>
<sequence length="666" mass="77574">MANYDKFINLVYSEFKDIFNKDDIKEILNIEDLFDKDNPKTSCKRLMINRLKLKGVKKDNTKINYDKIFEGGVNLLIADNSKGKSSTYKIIKFLLTGKDNHLKPDVKTWIKQVALEFALDNNIYTICLDKPNSKVKGALFKLPIKNLIDKDDNLITSLSNDQILFKFKSREELKNRMESFFFNELSYYSLKWTEPSSSKIGISSPGTRWNTYFKTIYLESKDYTHLFIDTNIGAQDKKLFEMLLGLRYTAAINKLFVLLKTIEAENKLLEITRKELSENNSKNSACLSEELSLIKNKIKIFRQNTNFTYNFDIVNEYNTTLKSVNVNDLKISGLSKQKFALDKEINKTKKYINNIKENLEFGSYFSTLEVKNCPRCGNLIDQSKKELEQYEHSCMICDSHLTTSEDTKVLEDKLKKYEDSLQKLEDSHMLLCSEITSYEKNTEELNFKLPVLEEQLETMNNKISVKDYDILLEKKGELEARLNLINNNSYATDKPDEYIISKSKFQVIKYALNKLTTMRFEESKDLLKRFSTLIEKELHDFGQKNITDVNIDEKLNISFIQNDLKSNFNELNEGEKLRFKIAFYLSLIESDIIYNLGRHPRFLIIDSPGKEEVIEKDLAGLSSIFKKIDERLHDKLQIFVGTALRELETTVNEKQLDIKAEGEYVF</sequence>
<accession>A0A6B4H3C0</accession>
<dbReference type="Gene3D" id="3.40.50.300">
    <property type="entry name" value="P-loop containing nucleotide triphosphate hydrolases"/>
    <property type="match status" value="1"/>
</dbReference>
<comment type="caution">
    <text evidence="1">The sequence shown here is derived from an EMBL/GenBank/DDBJ whole genome shotgun (WGS) entry which is preliminary data.</text>
</comment>
<organism evidence="1 2">
    <name type="scientific">Clostridium botulinum</name>
    <dbReference type="NCBI Taxonomy" id="1491"/>
    <lineage>
        <taxon>Bacteria</taxon>
        <taxon>Bacillati</taxon>
        <taxon>Bacillota</taxon>
        <taxon>Clostridia</taxon>
        <taxon>Eubacteriales</taxon>
        <taxon>Clostridiaceae</taxon>
        <taxon>Clostridium</taxon>
    </lineage>
</organism>
<reference evidence="1 2" key="1">
    <citation type="submission" date="2019-04" db="EMBL/GenBank/DDBJ databases">
        <title>Genome sequencing of Clostridium botulinum Groups I-IV and Clostridium butyricum.</title>
        <authorList>
            <person name="Brunt J."/>
            <person name="Van Vliet A.H.M."/>
            <person name="Stringer S.C."/>
            <person name="Carter A.T."/>
            <person name="Peck M.W."/>
        </authorList>
    </citation>
    <scope>NUCLEOTIDE SEQUENCE [LARGE SCALE GENOMIC DNA]</scope>
    <source>
        <strain evidence="1 2">IFR 18/054</strain>
    </source>
</reference>
<proteinExistence type="predicted"/>